<dbReference type="Gene3D" id="1.25.40.20">
    <property type="entry name" value="Ankyrin repeat-containing domain"/>
    <property type="match status" value="1"/>
</dbReference>
<gene>
    <name evidence="4" type="ORF">DFH08DRAFT_645996</name>
</gene>
<feature type="repeat" description="ANK" evidence="3">
    <location>
        <begin position="32"/>
        <end position="60"/>
    </location>
</feature>
<protein>
    <submittedName>
        <fullName evidence="4">Ankyrin repeat protein</fullName>
    </submittedName>
</protein>
<dbReference type="PROSITE" id="PS50088">
    <property type="entry name" value="ANK_REPEAT"/>
    <property type="match status" value="2"/>
</dbReference>
<dbReference type="Proteomes" id="UP001218218">
    <property type="component" value="Unassembled WGS sequence"/>
</dbReference>
<reference evidence="4" key="1">
    <citation type="submission" date="2023-03" db="EMBL/GenBank/DDBJ databases">
        <title>Massive genome expansion in bonnet fungi (Mycena s.s.) driven by repeated elements and novel gene families across ecological guilds.</title>
        <authorList>
            <consortium name="Lawrence Berkeley National Laboratory"/>
            <person name="Harder C.B."/>
            <person name="Miyauchi S."/>
            <person name="Viragh M."/>
            <person name="Kuo A."/>
            <person name="Thoen E."/>
            <person name="Andreopoulos B."/>
            <person name="Lu D."/>
            <person name="Skrede I."/>
            <person name="Drula E."/>
            <person name="Henrissat B."/>
            <person name="Morin E."/>
            <person name="Kohler A."/>
            <person name="Barry K."/>
            <person name="LaButti K."/>
            <person name="Morin E."/>
            <person name="Salamov A."/>
            <person name="Lipzen A."/>
            <person name="Mereny Z."/>
            <person name="Hegedus B."/>
            <person name="Baldrian P."/>
            <person name="Stursova M."/>
            <person name="Weitz H."/>
            <person name="Taylor A."/>
            <person name="Grigoriev I.V."/>
            <person name="Nagy L.G."/>
            <person name="Martin F."/>
            <person name="Kauserud H."/>
        </authorList>
    </citation>
    <scope>NUCLEOTIDE SEQUENCE</scope>
    <source>
        <strain evidence="4">CBHHK002</strain>
    </source>
</reference>
<keyword evidence="5" id="KW-1185">Reference proteome</keyword>
<proteinExistence type="predicted"/>
<keyword evidence="2 3" id="KW-0040">ANK repeat</keyword>
<keyword evidence="1" id="KW-0677">Repeat</keyword>
<dbReference type="PANTHER" id="PTHR24171:SF9">
    <property type="entry name" value="ANKYRIN REPEAT DOMAIN-CONTAINING PROTEIN 39"/>
    <property type="match status" value="1"/>
</dbReference>
<feature type="repeat" description="ANK" evidence="3">
    <location>
        <begin position="93"/>
        <end position="119"/>
    </location>
</feature>
<evidence type="ECO:0000313" key="5">
    <source>
        <dbReference type="Proteomes" id="UP001218218"/>
    </source>
</evidence>
<dbReference type="SUPFAM" id="SSF48403">
    <property type="entry name" value="Ankyrin repeat"/>
    <property type="match status" value="1"/>
</dbReference>
<dbReference type="AlphaFoldDB" id="A0AAD7A7N1"/>
<organism evidence="4 5">
    <name type="scientific">Mycena albidolilacea</name>
    <dbReference type="NCBI Taxonomy" id="1033008"/>
    <lineage>
        <taxon>Eukaryota</taxon>
        <taxon>Fungi</taxon>
        <taxon>Dikarya</taxon>
        <taxon>Basidiomycota</taxon>
        <taxon>Agaricomycotina</taxon>
        <taxon>Agaricomycetes</taxon>
        <taxon>Agaricomycetidae</taxon>
        <taxon>Agaricales</taxon>
        <taxon>Marasmiineae</taxon>
        <taxon>Mycenaceae</taxon>
        <taxon>Mycena</taxon>
    </lineage>
</organism>
<dbReference type="Pfam" id="PF12796">
    <property type="entry name" value="Ank_2"/>
    <property type="match status" value="1"/>
</dbReference>
<dbReference type="PANTHER" id="PTHR24171">
    <property type="entry name" value="ANKYRIN REPEAT DOMAIN-CONTAINING PROTEIN 39-RELATED"/>
    <property type="match status" value="1"/>
</dbReference>
<name>A0AAD7A7N1_9AGAR</name>
<accession>A0AAD7A7N1</accession>
<dbReference type="SMART" id="SM00248">
    <property type="entry name" value="ANK"/>
    <property type="match status" value="3"/>
</dbReference>
<dbReference type="EMBL" id="JARIHO010000013">
    <property type="protein sequence ID" value="KAJ7351402.1"/>
    <property type="molecule type" value="Genomic_DNA"/>
</dbReference>
<evidence type="ECO:0000256" key="1">
    <source>
        <dbReference type="ARBA" id="ARBA00022737"/>
    </source>
</evidence>
<evidence type="ECO:0000256" key="2">
    <source>
        <dbReference type="ARBA" id="ARBA00023043"/>
    </source>
</evidence>
<dbReference type="PROSITE" id="PS50297">
    <property type="entry name" value="ANK_REP_REGION"/>
    <property type="match status" value="2"/>
</dbReference>
<comment type="caution">
    <text evidence="4">The sequence shown here is derived from an EMBL/GenBank/DDBJ whole genome shotgun (WGS) entry which is preliminary data.</text>
</comment>
<evidence type="ECO:0000313" key="4">
    <source>
        <dbReference type="EMBL" id="KAJ7351402.1"/>
    </source>
</evidence>
<feature type="non-terminal residue" evidence="4">
    <location>
        <position position="119"/>
    </location>
</feature>
<feature type="non-terminal residue" evidence="4">
    <location>
        <position position="1"/>
    </location>
</feature>
<sequence length="119" mass="12548">TDLLVAAKARNTEIAQLLLEAGASAAAVCGEDDDTALQEAAINGDIEMMKLLLDHGAPVDDWALQRGCARGDLGMVKLLLERGAGTDEPSSGTLESALVSAVRYRQLDVVRYLLDHGAD</sequence>
<dbReference type="Pfam" id="PF13637">
    <property type="entry name" value="Ank_4"/>
    <property type="match status" value="1"/>
</dbReference>
<dbReference type="InterPro" id="IPR036770">
    <property type="entry name" value="Ankyrin_rpt-contain_sf"/>
</dbReference>
<evidence type="ECO:0000256" key="3">
    <source>
        <dbReference type="PROSITE-ProRule" id="PRU00023"/>
    </source>
</evidence>
<dbReference type="InterPro" id="IPR002110">
    <property type="entry name" value="Ankyrin_rpt"/>
</dbReference>